<dbReference type="PANTHER" id="PTHR30329">
    <property type="entry name" value="STATOR ELEMENT OF FLAGELLAR MOTOR COMPLEX"/>
    <property type="match status" value="1"/>
</dbReference>
<name>A0A852UZK7_9ACTN</name>
<feature type="chain" id="PRO_5032974024" evidence="6">
    <location>
        <begin position="31"/>
        <end position="242"/>
    </location>
</feature>
<dbReference type="RefSeq" id="WP_312873540.1">
    <property type="nucleotide sequence ID" value="NZ_JACCCO010000002.1"/>
</dbReference>
<comment type="subcellular location">
    <subcellularLocation>
        <location evidence="1">Cell outer membrane</location>
    </subcellularLocation>
</comment>
<dbReference type="PANTHER" id="PTHR30329:SF21">
    <property type="entry name" value="LIPOPROTEIN YIAD-RELATED"/>
    <property type="match status" value="1"/>
</dbReference>
<evidence type="ECO:0000313" key="9">
    <source>
        <dbReference type="Proteomes" id="UP000576393"/>
    </source>
</evidence>
<dbReference type="AlphaFoldDB" id="A0A852UZK7"/>
<dbReference type="InterPro" id="IPR006664">
    <property type="entry name" value="OMP_bac"/>
</dbReference>
<keyword evidence="3" id="KW-0998">Cell outer membrane</keyword>
<dbReference type="Proteomes" id="UP000576393">
    <property type="component" value="Unassembled WGS sequence"/>
</dbReference>
<evidence type="ECO:0000256" key="3">
    <source>
        <dbReference type="ARBA" id="ARBA00023237"/>
    </source>
</evidence>
<dbReference type="Pfam" id="PF00691">
    <property type="entry name" value="OmpA"/>
    <property type="match status" value="1"/>
</dbReference>
<proteinExistence type="predicted"/>
<keyword evidence="2 4" id="KW-0472">Membrane</keyword>
<dbReference type="Gene3D" id="3.30.1330.60">
    <property type="entry name" value="OmpA-like domain"/>
    <property type="match status" value="1"/>
</dbReference>
<organism evidence="8 9">
    <name type="scientific">Streptosporangium sandarakinum</name>
    <dbReference type="NCBI Taxonomy" id="1260955"/>
    <lineage>
        <taxon>Bacteria</taxon>
        <taxon>Bacillati</taxon>
        <taxon>Actinomycetota</taxon>
        <taxon>Actinomycetes</taxon>
        <taxon>Streptosporangiales</taxon>
        <taxon>Streptosporangiaceae</taxon>
        <taxon>Streptosporangium</taxon>
    </lineage>
</organism>
<dbReference type="InterPro" id="IPR050330">
    <property type="entry name" value="Bact_OuterMem_StrucFunc"/>
</dbReference>
<dbReference type="PRINTS" id="PR01021">
    <property type="entry name" value="OMPADOMAIN"/>
</dbReference>
<feature type="signal peptide" evidence="6">
    <location>
        <begin position="1"/>
        <end position="30"/>
    </location>
</feature>
<dbReference type="CDD" id="cd07185">
    <property type="entry name" value="OmpA_C-like"/>
    <property type="match status" value="1"/>
</dbReference>
<evidence type="ECO:0000256" key="1">
    <source>
        <dbReference type="ARBA" id="ARBA00004442"/>
    </source>
</evidence>
<feature type="domain" description="OmpA-like" evidence="7">
    <location>
        <begin position="118"/>
        <end position="242"/>
    </location>
</feature>
<evidence type="ECO:0000256" key="5">
    <source>
        <dbReference type="SAM" id="MobiDB-lite"/>
    </source>
</evidence>
<evidence type="ECO:0000256" key="4">
    <source>
        <dbReference type="PROSITE-ProRule" id="PRU00473"/>
    </source>
</evidence>
<dbReference type="EMBL" id="JACCCO010000002">
    <property type="protein sequence ID" value="NYF43087.1"/>
    <property type="molecule type" value="Genomic_DNA"/>
</dbReference>
<comment type="caution">
    <text evidence="8">The sequence shown here is derived from an EMBL/GenBank/DDBJ whole genome shotgun (WGS) entry which is preliminary data.</text>
</comment>
<dbReference type="InterPro" id="IPR036737">
    <property type="entry name" value="OmpA-like_sf"/>
</dbReference>
<feature type="region of interest" description="Disordered" evidence="5">
    <location>
        <begin position="47"/>
        <end position="74"/>
    </location>
</feature>
<evidence type="ECO:0000259" key="7">
    <source>
        <dbReference type="PROSITE" id="PS51123"/>
    </source>
</evidence>
<dbReference type="InterPro" id="IPR006665">
    <property type="entry name" value="OmpA-like"/>
</dbReference>
<dbReference type="SUPFAM" id="SSF103088">
    <property type="entry name" value="OmpA-like"/>
    <property type="match status" value="1"/>
</dbReference>
<reference evidence="8 9" key="1">
    <citation type="submission" date="2020-07" db="EMBL/GenBank/DDBJ databases">
        <title>Sequencing the genomes of 1000 actinobacteria strains.</title>
        <authorList>
            <person name="Klenk H.-P."/>
        </authorList>
    </citation>
    <scope>NUCLEOTIDE SEQUENCE [LARGE SCALE GENOMIC DNA]</scope>
    <source>
        <strain evidence="8 9">DSM 45763</strain>
    </source>
</reference>
<dbReference type="PROSITE" id="PS51123">
    <property type="entry name" value="OMPA_2"/>
    <property type="match status" value="1"/>
</dbReference>
<sequence length="242" mass="25532">MPSVPSVAAVAVTAALAVALSAVPGPVARADTVDLAGRKDLAGRMGLAGHSDSAGRPDFTGHANFAGHRDPTVPAVPPGATTTVEDLVLPAEDLVFPVEDLVPDVESLDGGESESRRGDRVTVALTSDVLFALDRAALTSKARQRLRKVAERIRAESAGGTVEIGGHTDDQGSDAYNLVLSRRRAHAVRRALGPLLTGSGMTLKATGYGEARPRFPNVVEDRPMERYRAKNRRVEIVFRAKG</sequence>
<protein>
    <submittedName>
        <fullName evidence="8">Outer membrane protein OmpA-like peptidoglycan-associated protein</fullName>
    </submittedName>
</protein>
<keyword evidence="6" id="KW-0732">Signal</keyword>
<evidence type="ECO:0000256" key="2">
    <source>
        <dbReference type="ARBA" id="ARBA00023136"/>
    </source>
</evidence>
<evidence type="ECO:0000313" key="8">
    <source>
        <dbReference type="EMBL" id="NYF43087.1"/>
    </source>
</evidence>
<evidence type="ECO:0000256" key="6">
    <source>
        <dbReference type="SAM" id="SignalP"/>
    </source>
</evidence>
<dbReference type="GO" id="GO:0009279">
    <property type="term" value="C:cell outer membrane"/>
    <property type="evidence" value="ECO:0007669"/>
    <property type="project" value="UniProtKB-SubCell"/>
</dbReference>
<accession>A0A852UZK7</accession>
<keyword evidence="9" id="KW-1185">Reference proteome</keyword>
<gene>
    <name evidence="8" type="ORF">HDA43_005288</name>
</gene>